<organism evidence="1 2">
    <name type="scientific">Panicum virgatum</name>
    <name type="common">Blackwell switchgrass</name>
    <dbReference type="NCBI Taxonomy" id="38727"/>
    <lineage>
        <taxon>Eukaryota</taxon>
        <taxon>Viridiplantae</taxon>
        <taxon>Streptophyta</taxon>
        <taxon>Embryophyta</taxon>
        <taxon>Tracheophyta</taxon>
        <taxon>Spermatophyta</taxon>
        <taxon>Magnoliopsida</taxon>
        <taxon>Liliopsida</taxon>
        <taxon>Poales</taxon>
        <taxon>Poaceae</taxon>
        <taxon>PACMAD clade</taxon>
        <taxon>Panicoideae</taxon>
        <taxon>Panicodae</taxon>
        <taxon>Paniceae</taxon>
        <taxon>Panicinae</taxon>
        <taxon>Panicum</taxon>
        <taxon>Panicum sect. Hiantes</taxon>
    </lineage>
</organism>
<comment type="caution">
    <text evidence="1">The sequence shown here is derived from an EMBL/GenBank/DDBJ whole genome shotgun (WGS) entry which is preliminary data.</text>
</comment>
<evidence type="ECO:0000313" key="1">
    <source>
        <dbReference type="EMBL" id="KAG2645343.1"/>
    </source>
</evidence>
<dbReference type="OrthoDB" id="609326at2759"/>
<reference evidence="1 2" key="1">
    <citation type="submission" date="2020-05" db="EMBL/GenBank/DDBJ databases">
        <title>WGS assembly of Panicum virgatum.</title>
        <authorList>
            <person name="Lovell J.T."/>
            <person name="Jenkins J."/>
            <person name="Shu S."/>
            <person name="Juenger T.E."/>
            <person name="Schmutz J."/>
        </authorList>
    </citation>
    <scope>NUCLEOTIDE SEQUENCE [LARGE SCALE GENOMIC DNA]</scope>
    <source>
        <strain evidence="2">cv. AP13</strain>
    </source>
</reference>
<dbReference type="AlphaFoldDB" id="A0A8T0WL04"/>
<sequence>MAPEVEHLSWQCASGASHVHFGDIWNLMSVTMKTSEPQGQLPHSPPSNALSLNICEWLLFDQEEGAALSFDFEQYISSRCPIANISTLELCITSSGHVCGALVLHLLEVYTLIKRLKVDLCKFQAGRECSANCPCIQLNNWRNQTVSLTHLNVSWLKEEGHSRVS</sequence>
<protein>
    <submittedName>
        <fullName evidence="1">Uncharacterized protein</fullName>
    </submittedName>
</protein>
<proteinExistence type="predicted"/>
<accession>A0A8T0WL04</accession>
<keyword evidence="2" id="KW-1185">Reference proteome</keyword>
<dbReference type="Proteomes" id="UP000823388">
    <property type="component" value="Chromosome 2K"/>
</dbReference>
<evidence type="ECO:0000313" key="2">
    <source>
        <dbReference type="Proteomes" id="UP000823388"/>
    </source>
</evidence>
<dbReference type="EMBL" id="CM029039">
    <property type="protein sequence ID" value="KAG2645343.1"/>
    <property type="molecule type" value="Genomic_DNA"/>
</dbReference>
<gene>
    <name evidence="1" type="ORF">PVAP13_2KG421910</name>
</gene>
<name>A0A8T0WL04_PANVG</name>